<sequence>MCWFSEGTFSEGLIESIFFQLWIVDEIHKREK</sequence>
<evidence type="ECO:0000313" key="1">
    <source>
        <dbReference type="EMBL" id="KND98181.1"/>
    </source>
</evidence>
<name>A0A0L0NVI6_CANAR</name>
<dbReference type="EMBL" id="LGST01000034">
    <property type="protein sequence ID" value="KND98181.1"/>
    <property type="molecule type" value="Genomic_DNA"/>
</dbReference>
<dbReference type="AlphaFoldDB" id="A0A0L0NVI6"/>
<gene>
    <name evidence="1" type="ORF">QG37_04938</name>
</gene>
<comment type="caution">
    <text evidence="1">The sequence shown here is derived from an EMBL/GenBank/DDBJ whole genome shotgun (WGS) entry which is preliminary data.</text>
</comment>
<proteinExistence type="predicted"/>
<dbReference type="Proteomes" id="UP000037122">
    <property type="component" value="Unassembled WGS sequence"/>
</dbReference>
<evidence type="ECO:0000313" key="2">
    <source>
        <dbReference type="Proteomes" id="UP000037122"/>
    </source>
</evidence>
<reference evidence="2" key="1">
    <citation type="journal article" date="2015" name="BMC Genomics">
        <title>Draft genome of a commonly misdiagnosed multidrug resistant pathogen Candida auris.</title>
        <authorList>
            <person name="Chatterjee S."/>
            <person name="Alampalli S.V."/>
            <person name="Nageshan R.K."/>
            <person name="Chettiar S.T."/>
            <person name="Joshi S."/>
            <person name="Tatu U.S."/>
        </authorList>
    </citation>
    <scope>NUCLEOTIDE SEQUENCE [LARGE SCALE GENOMIC DNA]</scope>
    <source>
        <strain evidence="2">6684</strain>
    </source>
</reference>
<protein>
    <submittedName>
        <fullName evidence="1">Uncharacterized protein</fullName>
    </submittedName>
</protein>
<organism evidence="1 2">
    <name type="scientific">Candidozyma auris</name>
    <name type="common">Yeast</name>
    <name type="synonym">Candida auris</name>
    <dbReference type="NCBI Taxonomy" id="498019"/>
    <lineage>
        <taxon>Eukaryota</taxon>
        <taxon>Fungi</taxon>
        <taxon>Dikarya</taxon>
        <taxon>Ascomycota</taxon>
        <taxon>Saccharomycotina</taxon>
        <taxon>Pichiomycetes</taxon>
        <taxon>Metschnikowiaceae</taxon>
        <taxon>Candidozyma</taxon>
    </lineage>
</organism>
<accession>A0A0L0NVI6</accession>